<accession>A0A934JSZ2</accession>
<evidence type="ECO:0000256" key="1">
    <source>
        <dbReference type="ARBA" id="ARBA00022598"/>
    </source>
</evidence>
<dbReference type="GO" id="GO:0044550">
    <property type="term" value="P:secondary metabolite biosynthetic process"/>
    <property type="evidence" value="ECO:0007669"/>
    <property type="project" value="TreeGrafter"/>
</dbReference>
<organism evidence="3 4">
    <name type="scientific">Marinomonas transparens</name>
    <dbReference type="NCBI Taxonomy" id="2795388"/>
    <lineage>
        <taxon>Bacteria</taxon>
        <taxon>Pseudomonadati</taxon>
        <taxon>Pseudomonadota</taxon>
        <taxon>Gammaproteobacteria</taxon>
        <taxon>Oceanospirillales</taxon>
        <taxon>Oceanospirillaceae</taxon>
        <taxon>Marinomonas</taxon>
    </lineage>
</organism>
<dbReference type="Gene3D" id="3.30.559.10">
    <property type="entry name" value="Chloramphenicol acetyltransferase-like domain"/>
    <property type="match status" value="2"/>
</dbReference>
<gene>
    <name evidence="3" type="ORF">I8J31_16820</name>
</gene>
<dbReference type="AlphaFoldDB" id="A0A934JSZ2"/>
<dbReference type="GO" id="GO:0005737">
    <property type="term" value="C:cytoplasm"/>
    <property type="evidence" value="ECO:0007669"/>
    <property type="project" value="TreeGrafter"/>
</dbReference>
<protein>
    <submittedName>
        <fullName evidence="3">Peptide synthetase</fullName>
    </submittedName>
</protein>
<dbReference type="EMBL" id="JAEMNX010000023">
    <property type="protein sequence ID" value="MBJ7539343.1"/>
    <property type="molecule type" value="Genomic_DNA"/>
</dbReference>
<evidence type="ECO:0000313" key="4">
    <source>
        <dbReference type="Proteomes" id="UP000628710"/>
    </source>
</evidence>
<comment type="caution">
    <text evidence="3">The sequence shown here is derived from an EMBL/GenBank/DDBJ whole genome shotgun (WGS) entry which is preliminary data.</text>
</comment>
<evidence type="ECO:0000259" key="2">
    <source>
        <dbReference type="Pfam" id="PF00668"/>
    </source>
</evidence>
<feature type="domain" description="Condensation" evidence="2">
    <location>
        <begin position="454"/>
        <end position="715"/>
    </location>
</feature>
<evidence type="ECO:0000313" key="3">
    <source>
        <dbReference type="EMBL" id="MBJ7539343.1"/>
    </source>
</evidence>
<dbReference type="Pfam" id="PF00668">
    <property type="entry name" value="Condensation"/>
    <property type="match status" value="2"/>
</dbReference>
<dbReference type="Proteomes" id="UP000628710">
    <property type="component" value="Unassembled WGS sequence"/>
</dbReference>
<dbReference type="GO" id="GO:0043041">
    <property type="term" value="P:amino acid activation for nonribosomal peptide biosynthetic process"/>
    <property type="evidence" value="ECO:0007669"/>
    <property type="project" value="TreeGrafter"/>
</dbReference>
<dbReference type="Gene3D" id="3.30.559.30">
    <property type="entry name" value="Nonribosomal peptide synthetase, condensation domain"/>
    <property type="match status" value="2"/>
</dbReference>
<dbReference type="PANTHER" id="PTHR45527">
    <property type="entry name" value="NONRIBOSOMAL PEPTIDE SYNTHETASE"/>
    <property type="match status" value="1"/>
</dbReference>
<dbReference type="SUPFAM" id="SSF52777">
    <property type="entry name" value="CoA-dependent acyltransferases"/>
    <property type="match status" value="4"/>
</dbReference>
<proteinExistence type="predicted"/>
<reference evidence="3" key="1">
    <citation type="submission" date="2020-12" db="EMBL/GenBank/DDBJ databases">
        <title>Marinomonas arctica sp. nov., a psychrotolerant bacterium isolated from the Arctic.</title>
        <authorList>
            <person name="Zhang Y."/>
        </authorList>
    </citation>
    <scope>NUCLEOTIDE SEQUENCE</scope>
    <source>
        <strain evidence="3">C1424</strain>
    </source>
</reference>
<dbReference type="RefSeq" id="WP_199469745.1">
    <property type="nucleotide sequence ID" value="NZ_JAEMNX010000023.1"/>
</dbReference>
<dbReference type="InterPro" id="IPR023213">
    <property type="entry name" value="CAT-like_dom_sf"/>
</dbReference>
<sequence length="972" mass="109663">MSELTSMQAACWFGRISDADFLGGVAAHLYAEFDGSSIDLNRLESALQRAYSEHAILRLNLSVEGVPHIAPSVQAPLLEIDDLTLLSNKEQQQHLLDKREQWTHQQLDLANGQTARFSVSQLNNGHFRLHVDADMIAVDPSSFCLLMEDLAVFYGDSEAIFDPAPAFFDWHNIARSDADLKKLRNRDRMWWKSRLPDIAPAPSLPLSNVTSKHAQSHRLSETLTSKEWHELQRLARSQKVTFSNLVLSLFAFTLSQATQDKRFRLNVPVFWREPLVVDTNRCIGDFANFVILNVNIEAANNLTSLCHDIASQMIDLLEHSHYAGVNIMRDLSRHHGAAQIAPVVFTAALDLPKNELFSEHVRQAFGSMNWTVSQGPQVALDAQAVRMNDGILINWDIRLDSLPLDWMSELFNRFMSRLKEVSKKPELLDVDFDKIQSSSFNKKPTKKAVLENTLSPMQQAYLLGRTAQLPLGGVAMQEFREYRGKMDPIVLRERLTAMVKRHESLRTYIDSNKLLQFVSDDIAINLKDIDLKNLTTQAASAYIESYRDTYTHALFDLDFSPWNITIFHLENDRLCVFARFDALILDGRSIASLMIELFDMEHAGQQSTMPNQPSSVSDQPTESEVETRKADMDYWQKKLSAITKEPQLPWSKPLHQLGISRYERKSLTVSSTSFRQCCKAGAKQGLFKNSVIMTLILELLAYWSNDKHIYVAVPVLPIYSGSFSNNSTFIPVEWHANVENLSQQANSLQVDILEGLQHLCFSGVDLARMLFEKCGSGPALPIVVTNGLSWPTLSDASPMTLENGLTQTPQVAIDIRFSTQQNGVLVFDVDYACDAIDASAIHTFLTAIEAAIDQITRSNLFSFDAAECFSIDSNQNQPGLNLQDYSNSPLFCGEQLLNIYLETINPSEDKPTSKDMDFISMGLRPHHVKTVLDRLYDTYSIRLSPAKIFQCRNIADVEKLLKTEQLVRQSSA</sequence>
<name>A0A934JSZ2_9GAMM</name>
<keyword evidence="4" id="KW-1185">Reference proteome</keyword>
<keyword evidence="1" id="KW-0436">Ligase</keyword>
<dbReference type="PANTHER" id="PTHR45527:SF10">
    <property type="entry name" value="PYOCHELIN SYNTHASE PCHF"/>
    <property type="match status" value="1"/>
</dbReference>
<dbReference type="GO" id="GO:0031177">
    <property type="term" value="F:phosphopantetheine binding"/>
    <property type="evidence" value="ECO:0007669"/>
    <property type="project" value="TreeGrafter"/>
</dbReference>
<dbReference type="GO" id="GO:0016874">
    <property type="term" value="F:ligase activity"/>
    <property type="evidence" value="ECO:0007669"/>
    <property type="project" value="UniProtKB-KW"/>
</dbReference>
<feature type="domain" description="Condensation" evidence="2">
    <location>
        <begin position="4"/>
        <end position="427"/>
    </location>
</feature>
<dbReference type="InterPro" id="IPR001242">
    <property type="entry name" value="Condensation_dom"/>
</dbReference>